<evidence type="ECO:0000313" key="4">
    <source>
        <dbReference type="EMBL" id="RUS76046.1"/>
    </source>
</evidence>
<dbReference type="InterPro" id="IPR004210">
    <property type="entry name" value="BESS_motif"/>
</dbReference>
<dbReference type="GO" id="GO:0005634">
    <property type="term" value="C:nucleus"/>
    <property type="evidence" value="ECO:0007669"/>
    <property type="project" value="UniProtKB-SubCell"/>
</dbReference>
<dbReference type="PROSITE" id="PS51031">
    <property type="entry name" value="BESS"/>
    <property type="match status" value="1"/>
</dbReference>
<comment type="caution">
    <text evidence="4">The sequence shown here is derived from an EMBL/GenBank/DDBJ whole genome shotgun (WGS) entry which is preliminary data.</text>
</comment>
<organism evidence="4 5">
    <name type="scientific">Elysia chlorotica</name>
    <name type="common">Eastern emerald elysia</name>
    <name type="synonym">Sea slug</name>
    <dbReference type="NCBI Taxonomy" id="188477"/>
    <lineage>
        <taxon>Eukaryota</taxon>
        <taxon>Metazoa</taxon>
        <taxon>Spiralia</taxon>
        <taxon>Lophotrochozoa</taxon>
        <taxon>Mollusca</taxon>
        <taxon>Gastropoda</taxon>
        <taxon>Heterobranchia</taxon>
        <taxon>Euthyneura</taxon>
        <taxon>Panpulmonata</taxon>
        <taxon>Sacoglossa</taxon>
        <taxon>Placobranchoidea</taxon>
        <taxon>Plakobranchidae</taxon>
        <taxon>Elysia</taxon>
    </lineage>
</organism>
<feature type="region of interest" description="Disordered" evidence="2">
    <location>
        <begin position="173"/>
        <end position="201"/>
    </location>
</feature>
<name>A0A3S1HBM4_ELYCH</name>
<feature type="compositionally biased region" description="Low complexity" evidence="2">
    <location>
        <begin position="177"/>
        <end position="189"/>
    </location>
</feature>
<dbReference type="GO" id="GO:0003677">
    <property type="term" value="F:DNA binding"/>
    <property type="evidence" value="ECO:0007669"/>
    <property type="project" value="InterPro"/>
</dbReference>
<evidence type="ECO:0000259" key="3">
    <source>
        <dbReference type="PROSITE" id="PS51031"/>
    </source>
</evidence>
<dbReference type="Pfam" id="PF02944">
    <property type="entry name" value="BESS"/>
    <property type="match status" value="1"/>
</dbReference>
<gene>
    <name evidence="4" type="ORF">EGW08_016202</name>
</gene>
<dbReference type="OrthoDB" id="6143315at2759"/>
<comment type="subcellular location">
    <subcellularLocation>
        <location evidence="1">Nucleus</location>
    </subcellularLocation>
</comment>
<feature type="compositionally biased region" description="Low complexity" evidence="2">
    <location>
        <begin position="43"/>
        <end position="62"/>
    </location>
</feature>
<evidence type="ECO:0000313" key="5">
    <source>
        <dbReference type="Proteomes" id="UP000271974"/>
    </source>
</evidence>
<dbReference type="EMBL" id="RQTK01000691">
    <property type="protein sequence ID" value="RUS76046.1"/>
    <property type="molecule type" value="Genomic_DNA"/>
</dbReference>
<reference evidence="4 5" key="1">
    <citation type="submission" date="2019-01" db="EMBL/GenBank/DDBJ databases">
        <title>A draft genome assembly of the solar-powered sea slug Elysia chlorotica.</title>
        <authorList>
            <person name="Cai H."/>
            <person name="Li Q."/>
            <person name="Fang X."/>
            <person name="Li J."/>
            <person name="Curtis N.E."/>
            <person name="Altenburger A."/>
            <person name="Shibata T."/>
            <person name="Feng M."/>
            <person name="Maeda T."/>
            <person name="Schwartz J.A."/>
            <person name="Shigenobu S."/>
            <person name="Lundholm N."/>
            <person name="Nishiyama T."/>
            <person name="Yang H."/>
            <person name="Hasebe M."/>
            <person name="Li S."/>
            <person name="Pierce S.K."/>
            <person name="Wang J."/>
        </authorList>
    </citation>
    <scope>NUCLEOTIDE SEQUENCE [LARGE SCALE GENOMIC DNA]</scope>
    <source>
        <strain evidence="4">EC2010</strain>
        <tissue evidence="4">Whole organism of an adult</tissue>
    </source>
</reference>
<feature type="region of interest" description="Disordered" evidence="2">
    <location>
        <begin position="14"/>
        <end position="86"/>
    </location>
</feature>
<dbReference type="Proteomes" id="UP000271974">
    <property type="component" value="Unassembled WGS sequence"/>
</dbReference>
<evidence type="ECO:0000256" key="1">
    <source>
        <dbReference type="PROSITE-ProRule" id="PRU00371"/>
    </source>
</evidence>
<sequence length="201" mass="22932">MLFLLPFAEDLNSSTTSNLLERLDTDEESQPTSQVHDASLDTPPDIDIAPQAAADMQAAPSPSLDPQPGPSNSAMHRPTTHNDRKRRYPAFPQSRASQSVSPFDVAMLDALKSLQQQQQEQQQQQQVKDDDEHFLMSLLPVMKSLDPITKFEFRGELNNTALRYLRRSQQPRYPNLEYSSEYSRSSSSPPQEPYHYHQFQQ</sequence>
<keyword evidence="5" id="KW-1185">Reference proteome</keyword>
<dbReference type="AlphaFoldDB" id="A0A3S1HBM4"/>
<feature type="domain" description="BESS" evidence="3">
    <location>
        <begin position="128"/>
        <end position="167"/>
    </location>
</feature>
<keyword evidence="1" id="KW-0539">Nucleus</keyword>
<proteinExistence type="predicted"/>
<evidence type="ECO:0000256" key="2">
    <source>
        <dbReference type="SAM" id="MobiDB-lite"/>
    </source>
</evidence>
<protein>
    <recommendedName>
        <fullName evidence="3">BESS domain-containing protein</fullName>
    </recommendedName>
</protein>
<accession>A0A3S1HBM4</accession>